<proteinExistence type="predicted"/>
<evidence type="ECO:0000313" key="2">
    <source>
        <dbReference type="Proteomes" id="UP000054776"/>
    </source>
</evidence>
<organism evidence="1 2">
    <name type="scientific">Trichinella spiralis</name>
    <name type="common">Trichina worm</name>
    <dbReference type="NCBI Taxonomy" id="6334"/>
    <lineage>
        <taxon>Eukaryota</taxon>
        <taxon>Metazoa</taxon>
        <taxon>Ecdysozoa</taxon>
        <taxon>Nematoda</taxon>
        <taxon>Enoplea</taxon>
        <taxon>Dorylaimia</taxon>
        <taxon>Trichinellida</taxon>
        <taxon>Trichinellidae</taxon>
        <taxon>Trichinella</taxon>
    </lineage>
</organism>
<dbReference type="Proteomes" id="UP000054776">
    <property type="component" value="Unassembled WGS sequence"/>
</dbReference>
<accession>A0A0V0ZI40</accession>
<gene>
    <name evidence="1" type="ORF">T01_9295</name>
</gene>
<reference evidence="1 2" key="1">
    <citation type="submission" date="2015-01" db="EMBL/GenBank/DDBJ databases">
        <title>Evolution of Trichinella species and genotypes.</title>
        <authorList>
            <person name="Korhonen P.K."/>
            <person name="Edoardo P."/>
            <person name="Giuseppe L.R."/>
            <person name="Gasser R.B."/>
        </authorList>
    </citation>
    <scope>NUCLEOTIDE SEQUENCE [LARGE SCALE GENOMIC DNA]</scope>
    <source>
        <strain evidence="1">ISS3</strain>
    </source>
</reference>
<keyword evidence="2" id="KW-1185">Reference proteome</keyword>
<sequence length="61" mass="7239">MFGLLSSRWLSIFSVVWHPELSKHHVLLYSANVMVRRGDLHRLYLQLLNHAQVNVVQWSQK</sequence>
<dbReference type="InParanoid" id="A0A0V0ZI40"/>
<evidence type="ECO:0000313" key="1">
    <source>
        <dbReference type="EMBL" id="KRY12168.1"/>
    </source>
</evidence>
<dbReference type="AlphaFoldDB" id="A0A0V0ZI40"/>
<protein>
    <submittedName>
        <fullName evidence="1">Uncharacterized protein</fullName>
    </submittedName>
</protein>
<comment type="caution">
    <text evidence="1">The sequence shown here is derived from an EMBL/GenBank/DDBJ whole genome shotgun (WGS) entry which is preliminary data.</text>
</comment>
<name>A0A0V0ZI40_TRISP</name>
<dbReference type="EMBL" id="JYDH01002393">
    <property type="protein sequence ID" value="KRY12168.1"/>
    <property type="molecule type" value="Genomic_DNA"/>
</dbReference>